<dbReference type="RefSeq" id="WP_136563796.1">
    <property type="nucleotide sequence ID" value="NZ_BAABLS010000006.1"/>
</dbReference>
<reference evidence="3 4" key="1">
    <citation type="journal article" date="2009" name="Int. J. Syst. Evol. Microbiol.">
        <title>Nocardioides caeni sp. nov., isolated from wastewater.</title>
        <authorList>
            <person name="Yoon J.H."/>
            <person name="Kang S.J."/>
            <person name="Park S."/>
            <person name="Kim W."/>
            <person name="Oh T.K."/>
        </authorList>
    </citation>
    <scope>NUCLEOTIDE SEQUENCE [LARGE SCALE GENOMIC DNA]</scope>
    <source>
        <strain evidence="3 4">DSM 23134</strain>
    </source>
</reference>
<name>A0A4S8N1X8_9ACTN</name>
<keyword evidence="4" id="KW-1185">Reference proteome</keyword>
<evidence type="ECO:0000256" key="1">
    <source>
        <dbReference type="SAM" id="MobiDB-lite"/>
    </source>
</evidence>
<accession>A0A4S8N1X8</accession>
<feature type="chain" id="PRO_5039101837" evidence="2">
    <location>
        <begin position="20"/>
        <end position="141"/>
    </location>
</feature>
<keyword evidence="2" id="KW-0732">Signal</keyword>
<dbReference type="Proteomes" id="UP000307087">
    <property type="component" value="Unassembled WGS sequence"/>
</dbReference>
<protein>
    <submittedName>
        <fullName evidence="3">Uncharacterized protein</fullName>
    </submittedName>
</protein>
<evidence type="ECO:0000313" key="4">
    <source>
        <dbReference type="Proteomes" id="UP000307087"/>
    </source>
</evidence>
<feature type="signal peptide" evidence="2">
    <location>
        <begin position="1"/>
        <end position="19"/>
    </location>
</feature>
<sequence length="141" mass="14450">MRSLSALATAAVLGSLLLAGCSGDGDGEKDADPAPSPTRDDNGISLVDCTEPPAEDAAGPQEIDDVDWARDIADQVGEAVETEDVRFCIDSSGMPYFYAFLDDAPEDAEDTCSVATAAVTEGLDTVATVALVVDGESTACD</sequence>
<evidence type="ECO:0000313" key="3">
    <source>
        <dbReference type="EMBL" id="THV09918.1"/>
    </source>
</evidence>
<proteinExistence type="predicted"/>
<dbReference type="AlphaFoldDB" id="A0A4S8N1X8"/>
<comment type="caution">
    <text evidence="3">The sequence shown here is derived from an EMBL/GenBank/DDBJ whole genome shotgun (WGS) entry which is preliminary data.</text>
</comment>
<feature type="region of interest" description="Disordered" evidence="1">
    <location>
        <begin position="23"/>
        <end position="63"/>
    </location>
</feature>
<organism evidence="3 4">
    <name type="scientific">Nocardioides caeni</name>
    <dbReference type="NCBI Taxonomy" id="574700"/>
    <lineage>
        <taxon>Bacteria</taxon>
        <taxon>Bacillati</taxon>
        <taxon>Actinomycetota</taxon>
        <taxon>Actinomycetes</taxon>
        <taxon>Propionibacteriales</taxon>
        <taxon>Nocardioidaceae</taxon>
        <taxon>Nocardioides</taxon>
    </lineage>
</organism>
<gene>
    <name evidence="3" type="ORF">E9934_15470</name>
</gene>
<feature type="compositionally biased region" description="Basic and acidic residues" evidence="1">
    <location>
        <begin position="26"/>
        <end position="42"/>
    </location>
</feature>
<dbReference type="PROSITE" id="PS51257">
    <property type="entry name" value="PROKAR_LIPOPROTEIN"/>
    <property type="match status" value="1"/>
</dbReference>
<evidence type="ECO:0000256" key="2">
    <source>
        <dbReference type="SAM" id="SignalP"/>
    </source>
</evidence>
<dbReference type="EMBL" id="STGW01000012">
    <property type="protein sequence ID" value="THV09918.1"/>
    <property type="molecule type" value="Genomic_DNA"/>
</dbReference>